<accession>A0A9Q4GG89</accession>
<keyword evidence="1" id="KW-1133">Transmembrane helix</keyword>
<dbReference type="InterPro" id="IPR055831">
    <property type="entry name" value="DUF7408"/>
</dbReference>
<feature type="transmembrane region" description="Helical" evidence="1">
    <location>
        <begin position="60"/>
        <end position="81"/>
    </location>
</feature>
<dbReference type="Pfam" id="PF24157">
    <property type="entry name" value="DUF7408"/>
    <property type="match status" value="1"/>
</dbReference>
<dbReference type="InterPro" id="IPR024163">
    <property type="entry name" value="Aerotolerance_reg_N"/>
</dbReference>
<dbReference type="InterPro" id="IPR055830">
    <property type="entry name" value="DUF7407"/>
</dbReference>
<reference evidence="6" key="1">
    <citation type="submission" date="2022-09" db="EMBL/GenBank/DDBJ databases">
        <title>Haloadaptaus new haloarchaeum isolated from saline soil.</title>
        <authorList>
            <person name="Duran-Viseras A."/>
            <person name="Sanchez-Porro C."/>
            <person name="Ventosa A."/>
        </authorList>
    </citation>
    <scope>NUCLEOTIDE SEQUENCE</scope>
    <source>
        <strain evidence="6">F3-133</strain>
    </source>
</reference>
<dbReference type="Gene3D" id="3.40.50.880">
    <property type="match status" value="1"/>
</dbReference>
<feature type="domain" description="DUF7406" evidence="3">
    <location>
        <begin position="487"/>
        <end position="533"/>
    </location>
</feature>
<dbReference type="InterPro" id="IPR029062">
    <property type="entry name" value="Class_I_gatase-like"/>
</dbReference>
<evidence type="ECO:0000259" key="4">
    <source>
        <dbReference type="Pfam" id="PF24156"/>
    </source>
</evidence>
<dbReference type="Pfam" id="PF24155">
    <property type="entry name" value="DUF7406"/>
    <property type="match status" value="1"/>
</dbReference>
<dbReference type="Pfam" id="PF07584">
    <property type="entry name" value="BatA"/>
    <property type="match status" value="1"/>
</dbReference>
<sequence>MAGLSTPLGLLALGSLVPLILLYILQPDPRRLSVPTLEFLPNIDDEGGSDPVLEKLRRNLLLLIQIAVLILAALALASPYIDVTRSAAADETVIVLDGTASMATEDGGATRFDRAASYAVDEVTGTTSVVVVGSSANVVLEDGSASEARSAVETATVTDATGSISDGISRGAAVAGDEARLVVASDFAGGSDWEGAVEEARASGVAVGLRQFGGGGEDNAGIVDMSFGGGSVTVQVANFGDEQKNVDLSFAGQSESLSLEAGDFGSTSFGVPTGRGTIELSPGDSFPTDNTARVVGQPGSLDVLLVTNDRNRFLTAAFDSMNEVNHEVVGTPVPGFDGAEYDVVVFEAVNTDRLLDRTVRSARDTVSAGGGVVFVAQEGLSGIQETYGDLLNVEAGNVVAGDGIDVVSDDELVRNVEFPVPQEYVEAELTEGRALVESGSGDPLIATTDTGNGRVLYYGFMRDASEFHNSYQYPVFWRDALYHVSSRERLSSMNRETGDTLSFAEERTVGTPDGEATATTIVMDDAGLYNAGTVYSANLLDATESDVSATSINETEAAEAAEQSREETVPFDLTPYTALAALVFVVAEIGVMRYRGEI</sequence>
<dbReference type="Proteomes" id="UP001149411">
    <property type="component" value="Unassembled WGS sequence"/>
</dbReference>
<feature type="transmembrane region" description="Helical" evidence="1">
    <location>
        <begin position="6"/>
        <end position="25"/>
    </location>
</feature>
<evidence type="ECO:0000259" key="3">
    <source>
        <dbReference type="Pfam" id="PF24155"/>
    </source>
</evidence>
<feature type="domain" description="DUF7408" evidence="5">
    <location>
        <begin position="302"/>
        <end position="479"/>
    </location>
</feature>
<dbReference type="AlphaFoldDB" id="A0A9Q4GG89"/>
<dbReference type="PANTHER" id="PTHR37464">
    <property type="entry name" value="BLL2463 PROTEIN"/>
    <property type="match status" value="1"/>
</dbReference>
<protein>
    <submittedName>
        <fullName evidence="6">BatA domain-containing protein</fullName>
    </submittedName>
</protein>
<dbReference type="PANTHER" id="PTHR37464:SF1">
    <property type="entry name" value="BLL2463 PROTEIN"/>
    <property type="match status" value="1"/>
</dbReference>
<feature type="domain" description="Aerotolerance regulator N-terminal" evidence="2">
    <location>
        <begin position="1"/>
        <end position="79"/>
    </location>
</feature>
<comment type="caution">
    <text evidence="6">The sequence shown here is derived from an EMBL/GenBank/DDBJ whole genome shotgun (WGS) entry which is preliminary data.</text>
</comment>
<keyword evidence="1" id="KW-0472">Membrane</keyword>
<evidence type="ECO:0000313" key="6">
    <source>
        <dbReference type="EMBL" id="MCX2818899.1"/>
    </source>
</evidence>
<evidence type="ECO:0000259" key="5">
    <source>
        <dbReference type="Pfam" id="PF24157"/>
    </source>
</evidence>
<proteinExistence type="predicted"/>
<keyword evidence="1" id="KW-0812">Transmembrane</keyword>
<dbReference type="RefSeq" id="WP_266086741.1">
    <property type="nucleotide sequence ID" value="NZ_RKLV01000005.1"/>
</dbReference>
<gene>
    <name evidence="6" type="ORF">EGH25_05995</name>
</gene>
<feature type="domain" description="DUF7407" evidence="4">
    <location>
        <begin position="221"/>
        <end position="292"/>
    </location>
</feature>
<keyword evidence="7" id="KW-1185">Reference proteome</keyword>
<name>A0A9Q4GG89_9EURY</name>
<organism evidence="6 7">
    <name type="scientific">Halorutilus salinus</name>
    <dbReference type="NCBI Taxonomy" id="2487751"/>
    <lineage>
        <taxon>Archaea</taxon>
        <taxon>Methanobacteriati</taxon>
        <taxon>Methanobacteriota</taxon>
        <taxon>Stenosarchaea group</taxon>
        <taxon>Halobacteria</taxon>
        <taxon>Halorutilales</taxon>
        <taxon>Halorutilaceae</taxon>
        <taxon>Halorutilus</taxon>
    </lineage>
</organism>
<evidence type="ECO:0000313" key="7">
    <source>
        <dbReference type="Proteomes" id="UP001149411"/>
    </source>
</evidence>
<evidence type="ECO:0000256" key="1">
    <source>
        <dbReference type="SAM" id="Phobius"/>
    </source>
</evidence>
<evidence type="ECO:0000259" key="2">
    <source>
        <dbReference type="Pfam" id="PF07584"/>
    </source>
</evidence>
<dbReference type="InterPro" id="IPR055829">
    <property type="entry name" value="DUF7406"/>
</dbReference>
<dbReference type="Pfam" id="PF24156">
    <property type="entry name" value="DUF7407"/>
    <property type="match status" value="1"/>
</dbReference>
<dbReference type="SUPFAM" id="SSF52317">
    <property type="entry name" value="Class I glutamine amidotransferase-like"/>
    <property type="match status" value="1"/>
</dbReference>
<dbReference type="EMBL" id="RKLV01000005">
    <property type="protein sequence ID" value="MCX2818899.1"/>
    <property type="molecule type" value="Genomic_DNA"/>
</dbReference>